<evidence type="ECO:0000256" key="2">
    <source>
        <dbReference type="ARBA" id="ARBA00004167"/>
    </source>
</evidence>
<keyword evidence="11 15" id="KW-1133">Transmembrane helix</keyword>
<proteinExistence type="inferred from homology"/>
<name>A0AAN9NYK5_PHACN</name>
<dbReference type="GO" id="GO:0008270">
    <property type="term" value="F:zinc ion binding"/>
    <property type="evidence" value="ECO:0007669"/>
    <property type="project" value="UniProtKB-KW"/>
</dbReference>
<gene>
    <name evidence="17" type="ORF">VNO80_04846</name>
</gene>
<evidence type="ECO:0000256" key="10">
    <source>
        <dbReference type="ARBA" id="ARBA00022833"/>
    </source>
</evidence>
<comment type="similarity">
    <text evidence="13">Belongs to the RING-type zinc finger family. ATL subfamily.</text>
</comment>
<organism evidence="17 18">
    <name type="scientific">Phaseolus coccineus</name>
    <name type="common">Scarlet runner bean</name>
    <name type="synonym">Phaseolus multiflorus</name>
    <dbReference type="NCBI Taxonomy" id="3886"/>
    <lineage>
        <taxon>Eukaryota</taxon>
        <taxon>Viridiplantae</taxon>
        <taxon>Streptophyta</taxon>
        <taxon>Embryophyta</taxon>
        <taxon>Tracheophyta</taxon>
        <taxon>Spermatophyta</taxon>
        <taxon>Magnoliopsida</taxon>
        <taxon>eudicotyledons</taxon>
        <taxon>Gunneridae</taxon>
        <taxon>Pentapetalae</taxon>
        <taxon>rosids</taxon>
        <taxon>fabids</taxon>
        <taxon>Fabales</taxon>
        <taxon>Fabaceae</taxon>
        <taxon>Papilionoideae</taxon>
        <taxon>50 kb inversion clade</taxon>
        <taxon>NPAAA clade</taxon>
        <taxon>indigoferoid/millettioid clade</taxon>
        <taxon>Phaseoleae</taxon>
        <taxon>Phaseolus</taxon>
    </lineage>
</organism>
<comment type="subcellular location">
    <subcellularLocation>
        <location evidence="2">Membrane</location>
        <topology evidence="2">Single-pass membrane protein</topology>
    </subcellularLocation>
</comment>
<evidence type="ECO:0000256" key="5">
    <source>
        <dbReference type="ARBA" id="ARBA00022679"/>
    </source>
</evidence>
<feature type="domain" description="RING-type" evidence="16">
    <location>
        <begin position="138"/>
        <end position="180"/>
    </location>
</feature>
<dbReference type="Pfam" id="PF13639">
    <property type="entry name" value="zf-RING_2"/>
    <property type="match status" value="1"/>
</dbReference>
<protein>
    <recommendedName>
        <fullName evidence="4">RING-type E3 ubiquitin transferase</fullName>
        <ecNumber evidence="4">2.3.2.27</ecNumber>
    </recommendedName>
</protein>
<comment type="catalytic activity">
    <reaction evidence="1">
        <text>S-ubiquitinyl-[E2 ubiquitin-conjugating enzyme]-L-cysteine + [acceptor protein]-L-lysine = [E2 ubiquitin-conjugating enzyme]-L-cysteine + N(6)-ubiquitinyl-[acceptor protein]-L-lysine.</text>
        <dbReference type="EC" id="2.3.2.27"/>
    </reaction>
</comment>
<keyword evidence="18" id="KW-1185">Reference proteome</keyword>
<dbReference type="SMART" id="SM00184">
    <property type="entry name" value="RING"/>
    <property type="match status" value="1"/>
</dbReference>
<dbReference type="EMBL" id="JAYMYR010000002">
    <property type="protein sequence ID" value="KAK7379387.1"/>
    <property type="molecule type" value="Genomic_DNA"/>
</dbReference>
<evidence type="ECO:0000256" key="15">
    <source>
        <dbReference type="SAM" id="Phobius"/>
    </source>
</evidence>
<keyword evidence="5" id="KW-0808">Transferase</keyword>
<evidence type="ECO:0000256" key="6">
    <source>
        <dbReference type="ARBA" id="ARBA00022692"/>
    </source>
</evidence>
<dbReference type="GO" id="GO:0016567">
    <property type="term" value="P:protein ubiquitination"/>
    <property type="evidence" value="ECO:0007669"/>
    <property type="project" value="InterPro"/>
</dbReference>
<comment type="pathway">
    <text evidence="3">Protein modification; protein ubiquitination.</text>
</comment>
<keyword evidence="12 15" id="KW-0472">Membrane</keyword>
<evidence type="ECO:0000256" key="7">
    <source>
        <dbReference type="ARBA" id="ARBA00022723"/>
    </source>
</evidence>
<dbReference type="EC" id="2.3.2.27" evidence="4"/>
<evidence type="ECO:0000256" key="12">
    <source>
        <dbReference type="ARBA" id="ARBA00023136"/>
    </source>
</evidence>
<dbReference type="InterPro" id="IPR001841">
    <property type="entry name" value="Znf_RING"/>
</dbReference>
<evidence type="ECO:0000256" key="11">
    <source>
        <dbReference type="ARBA" id="ARBA00022989"/>
    </source>
</evidence>
<dbReference type="GO" id="GO:0061630">
    <property type="term" value="F:ubiquitin protein ligase activity"/>
    <property type="evidence" value="ECO:0007669"/>
    <property type="project" value="UniProtKB-EC"/>
</dbReference>
<evidence type="ECO:0000256" key="8">
    <source>
        <dbReference type="ARBA" id="ARBA00022771"/>
    </source>
</evidence>
<dbReference type="AlphaFoldDB" id="A0AAN9NYK5"/>
<comment type="caution">
    <text evidence="17">The sequence shown here is derived from an EMBL/GenBank/DDBJ whole genome shotgun (WGS) entry which is preliminary data.</text>
</comment>
<dbReference type="Proteomes" id="UP001374584">
    <property type="component" value="Unassembled WGS sequence"/>
</dbReference>
<dbReference type="InterPro" id="IPR044600">
    <property type="entry name" value="ATL1/ATL16-like"/>
</dbReference>
<keyword evidence="10" id="KW-0862">Zinc</keyword>
<evidence type="ECO:0000313" key="18">
    <source>
        <dbReference type="Proteomes" id="UP001374584"/>
    </source>
</evidence>
<evidence type="ECO:0000256" key="13">
    <source>
        <dbReference type="ARBA" id="ARBA00024209"/>
    </source>
</evidence>
<feature type="transmembrane region" description="Helical" evidence="15">
    <location>
        <begin position="59"/>
        <end position="78"/>
    </location>
</feature>
<evidence type="ECO:0000256" key="14">
    <source>
        <dbReference type="PROSITE-ProRule" id="PRU00175"/>
    </source>
</evidence>
<keyword evidence="8 14" id="KW-0863">Zinc-finger</keyword>
<reference evidence="17 18" key="1">
    <citation type="submission" date="2024-01" db="EMBL/GenBank/DDBJ databases">
        <title>The genomes of 5 underutilized Papilionoideae crops provide insights into root nodulation and disease resistanc.</title>
        <authorList>
            <person name="Jiang F."/>
        </authorList>
    </citation>
    <scope>NUCLEOTIDE SEQUENCE [LARGE SCALE GENOMIC DNA]</scope>
    <source>
        <strain evidence="17">JINMINGXINNONG_FW02</strain>
        <tissue evidence="17">Leaves</tissue>
    </source>
</reference>
<keyword evidence="9" id="KW-0833">Ubl conjugation pathway</keyword>
<dbReference type="PROSITE" id="PS50089">
    <property type="entry name" value="ZF_RING_2"/>
    <property type="match status" value="1"/>
</dbReference>
<dbReference type="SUPFAM" id="SSF57850">
    <property type="entry name" value="RING/U-box"/>
    <property type="match status" value="1"/>
</dbReference>
<keyword evidence="7" id="KW-0479">Metal-binding</keyword>
<accession>A0AAN9NYK5</accession>
<dbReference type="GO" id="GO:0016020">
    <property type="term" value="C:membrane"/>
    <property type="evidence" value="ECO:0007669"/>
    <property type="project" value="UniProtKB-SubCell"/>
</dbReference>
<dbReference type="PANTHER" id="PTHR46913">
    <property type="entry name" value="RING-H2 FINGER PROTEIN ATL16"/>
    <property type="match status" value="1"/>
</dbReference>
<dbReference type="InterPro" id="IPR013083">
    <property type="entry name" value="Znf_RING/FYVE/PHD"/>
</dbReference>
<evidence type="ECO:0000256" key="3">
    <source>
        <dbReference type="ARBA" id="ARBA00004906"/>
    </source>
</evidence>
<keyword evidence="6 15" id="KW-0812">Transmembrane</keyword>
<evidence type="ECO:0000256" key="1">
    <source>
        <dbReference type="ARBA" id="ARBA00000900"/>
    </source>
</evidence>
<evidence type="ECO:0000256" key="4">
    <source>
        <dbReference type="ARBA" id="ARBA00012483"/>
    </source>
</evidence>
<dbReference type="PANTHER" id="PTHR46913:SF1">
    <property type="entry name" value="RING-H2 FINGER PROTEIN ATL16"/>
    <property type="match status" value="1"/>
</dbReference>
<evidence type="ECO:0000259" key="16">
    <source>
        <dbReference type="PROSITE" id="PS50089"/>
    </source>
</evidence>
<sequence>MLVFHKVLLRYSPPPPLRLLTSIPTPWNQITMSNPDTRSFTWHYTELDDRDLEIRGRTLFFVIVLFSIILLVTVLFIYTRWVCRFQGRLPTTVFSAAAHAPPLLPSQGLDPATLKKLPIILHHAPSDRDVSAWDETECSICLGEFRDGEKLKVLPACDHYFHCECVDRWLTLHSSCPLCRASLKVESSFPKILIQEPPLRIDFQF</sequence>
<evidence type="ECO:0000256" key="9">
    <source>
        <dbReference type="ARBA" id="ARBA00022786"/>
    </source>
</evidence>
<evidence type="ECO:0000313" key="17">
    <source>
        <dbReference type="EMBL" id="KAK7379387.1"/>
    </source>
</evidence>
<dbReference type="CDD" id="cd16461">
    <property type="entry name" value="RING-H2_EL5-like"/>
    <property type="match status" value="1"/>
</dbReference>
<dbReference type="Gene3D" id="3.30.40.10">
    <property type="entry name" value="Zinc/RING finger domain, C3HC4 (zinc finger)"/>
    <property type="match status" value="1"/>
</dbReference>
<dbReference type="FunFam" id="3.30.40.10:FF:000461">
    <property type="entry name" value="RING-H2 finger protein ATL66"/>
    <property type="match status" value="1"/>
</dbReference>